<evidence type="ECO:0000313" key="1">
    <source>
        <dbReference type="EMBL" id="MBD8020384.1"/>
    </source>
</evidence>
<proteinExistence type="predicted"/>
<accession>A0ABR8WTI7</accession>
<name>A0ABR8WTI7_9MICO</name>
<dbReference type="RefSeq" id="WP_191725847.1">
    <property type="nucleotide sequence ID" value="NZ_JACSPY010000004.1"/>
</dbReference>
<dbReference type="EMBL" id="JACSPY010000004">
    <property type="protein sequence ID" value="MBD8020384.1"/>
    <property type="molecule type" value="Genomic_DNA"/>
</dbReference>
<protein>
    <submittedName>
        <fullName evidence="1">Uncharacterized protein</fullName>
    </submittedName>
</protein>
<evidence type="ECO:0000313" key="2">
    <source>
        <dbReference type="Proteomes" id="UP000651517"/>
    </source>
</evidence>
<sequence>MDTYEIEAKRQRLAEAILDADGADLSAALEFAAHMSITDVVEALQRKEPNLLFDHSELCDIFIRAWLDQLPPLERFAATAEVSGLYTTGMVWLAHAEDRSVERTLRFAAEAVTEMGARIAGEGILAGTPDTSFGPKFARKLTALADGPVADLCAELVACADELGELQRLEDEREAREESRAQP</sequence>
<organism evidence="1 2">
    <name type="scientific">Brevibacterium gallinarum</name>
    <dbReference type="NCBI Taxonomy" id="2762220"/>
    <lineage>
        <taxon>Bacteria</taxon>
        <taxon>Bacillati</taxon>
        <taxon>Actinomycetota</taxon>
        <taxon>Actinomycetes</taxon>
        <taxon>Micrococcales</taxon>
        <taxon>Brevibacteriaceae</taxon>
        <taxon>Brevibacterium</taxon>
    </lineage>
</organism>
<keyword evidence="2" id="KW-1185">Reference proteome</keyword>
<gene>
    <name evidence="1" type="ORF">H9634_06280</name>
</gene>
<reference evidence="1 2" key="1">
    <citation type="submission" date="2020-08" db="EMBL/GenBank/DDBJ databases">
        <title>A Genomic Blueprint of the Chicken Gut Microbiome.</title>
        <authorList>
            <person name="Gilroy R."/>
            <person name="Ravi A."/>
            <person name="Getino M."/>
            <person name="Pursley I."/>
            <person name="Horton D.L."/>
            <person name="Alikhan N.-F."/>
            <person name="Baker D."/>
            <person name="Gharbi K."/>
            <person name="Hall N."/>
            <person name="Watson M."/>
            <person name="Adriaenssens E.M."/>
            <person name="Foster-Nyarko E."/>
            <person name="Jarju S."/>
            <person name="Secka A."/>
            <person name="Antonio M."/>
            <person name="Oren A."/>
            <person name="Chaudhuri R."/>
            <person name="La Ragione R.M."/>
            <person name="Hildebrand F."/>
            <person name="Pallen M.J."/>
        </authorList>
    </citation>
    <scope>NUCLEOTIDE SEQUENCE [LARGE SCALE GENOMIC DNA]</scope>
    <source>
        <strain evidence="1 2">Re57</strain>
    </source>
</reference>
<comment type="caution">
    <text evidence="1">The sequence shown here is derived from an EMBL/GenBank/DDBJ whole genome shotgun (WGS) entry which is preliminary data.</text>
</comment>
<dbReference type="Proteomes" id="UP000651517">
    <property type="component" value="Unassembled WGS sequence"/>
</dbReference>